<keyword evidence="2" id="KW-1185">Reference proteome</keyword>
<evidence type="ECO:0000313" key="1">
    <source>
        <dbReference type="EMBL" id="TKB48722.1"/>
    </source>
</evidence>
<dbReference type="AlphaFoldDB" id="A0A4U1BDA7"/>
<accession>A0A4U1BDA7</accession>
<name>A0A4U1BDA7_9GAMM</name>
<gene>
    <name evidence="1" type="ORF">FCL40_11255</name>
</gene>
<protein>
    <submittedName>
        <fullName evidence="1">Uncharacterized protein</fullName>
    </submittedName>
</protein>
<sequence length="66" mass="7596">MTYLGLCDAGHVVFDWRLNNRRFYVYFALKVTDGKNIVRGKITKKPPFMVEVFALLPVVFMSILGV</sequence>
<proteinExistence type="predicted"/>
<dbReference type="RefSeq" id="WP_136853399.1">
    <property type="nucleotide sequence ID" value="NZ_SWCI01000006.1"/>
</dbReference>
<dbReference type="Proteomes" id="UP000305674">
    <property type="component" value="Unassembled WGS sequence"/>
</dbReference>
<dbReference type="EMBL" id="SWCI01000006">
    <property type="protein sequence ID" value="TKB48722.1"/>
    <property type="molecule type" value="Genomic_DNA"/>
</dbReference>
<organism evidence="1 2">
    <name type="scientific">Ferrimonas sediminicola</name>
    <dbReference type="NCBI Taxonomy" id="2569538"/>
    <lineage>
        <taxon>Bacteria</taxon>
        <taxon>Pseudomonadati</taxon>
        <taxon>Pseudomonadota</taxon>
        <taxon>Gammaproteobacteria</taxon>
        <taxon>Alteromonadales</taxon>
        <taxon>Ferrimonadaceae</taxon>
        <taxon>Ferrimonas</taxon>
    </lineage>
</organism>
<evidence type="ECO:0000313" key="2">
    <source>
        <dbReference type="Proteomes" id="UP000305674"/>
    </source>
</evidence>
<reference evidence="1 2" key="1">
    <citation type="submission" date="2019-04" db="EMBL/GenBank/DDBJ databases">
        <authorList>
            <person name="Hwang J.C."/>
        </authorList>
    </citation>
    <scope>NUCLEOTIDE SEQUENCE [LARGE SCALE GENOMIC DNA]</scope>
    <source>
        <strain evidence="1 2">IMCC35001</strain>
    </source>
</reference>
<comment type="caution">
    <text evidence="1">The sequence shown here is derived from an EMBL/GenBank/DDBJ whole genome shotgun (WGS) entry which is preliminary data.</text>
</comment>